<reference evidence="1 2" key="1">
    <citation type="journal article" date="2018" name="Int. J. Syst. Evol. Microbiol.">
        <title>Pseudooceanicola lipolyticus sp. nov., a marine alphaproteobacterium, reclassification of Oceanicola flagellatus as Pseudooceanicola flagellatus comb. nov. and emended description of the genus Pseudooceanicola.</title>
        <authorList>
            <person name="Huang M.-M."/>
            <person name="Guo L.-L."/>
            <person name="Wu Y.-H."/>
            <person name="Lai Q.-L."/>
            <person name="Shao Z.-Z."/>
            <person name="Wang C.-S."/>
            <person name="Wu M."/>
            <person name="Xu X.-W."/>
        </authorList>
    </citation>
    <scope>NUCLEOTIDE SEQUENCE [LARGE SCALE GENOMIC DNA]</scope>
    <source>
        <strain evidence="1 2">157</strain>
    </source>
</reference>
<dbReference type="Proteomes" id="UP000231553">
    <property type="component" value="Unassembled WGS sequence"/>
</dbReference>
<organism evidence="1 2">
    <name type="scientific">Pseudooceanicola lipolyticus</name>
    <dbReference type="NCBI Taxonomy" id="2029104"/>
    <lineage>
        <taxon>Bacteria</taxon>
        <taxon>Pseudomonadati</taxon>
        <taxon>Pseudomonadota</taxon>
        <taxon>Alphaproteobacteria</taxon>
        <taxon>Rhodobacterales</taxon>
        <taxon>Paracoccaceae</taxon>
        <taxon>Pseudooceanicola</taxon>
    </lineage>
</organism>
<dbReference type="RefSeq" id="WP_100162847.1">
    <property type="nucleotide sequence ID" value="NZ_PGTB01000046.1"/>
</dbReference>
<evidence type="ECO:0000313" key="1">
    <source>
        <dbReference type="EMBL" id="PJE36361.1"/>
    </source>
</evidence>
<dbReference type="OrthoDB" id="7170465at2"/>
<keyword evidence="2" id="KW-1185">Reference proteome</keyword>
<sequence>MTQTVLILGASGRFGRHAATAFDAAGWVVRRFDRRTGDLAAAARGAQVIVNAWNPPYPDWARQVPVLTQQVIGAARQSGATVMIPGNVYMFGEQTPPPWGAGTPHAARNPMGRIRIEMEAAYASAGLRTIVLRAGDFIDTQASGNWFDLVLTKRLAKGVFSYPGDPAIPHAWAYLPDMARAAVQLVGMRADLPAFADIPFPGYTLTGHEMAAALGRVTRGEVQLRRMSMLPLRLAAPVWPLGRRLLEMSYLWRRPHWLDGTRFDDLLPEFRATPVETALASALPAGLVKPQVYPDQAVAAGG</sequence>
<dbReference type="SUPFAM" id="SSF51735">
    <property type="entry name" value="NAD(P)-binding Rossmann-fold domains"/>
    <property type="match status" value="1"/>
</dbReference>
<protein>
    <submittedName>
        <fullName evidence="1">Epimerase</fullName>
    </submittedName>
</protein>
<evidence type="ECO:0000313" key="2">
    <source>
        <dbReference type="Proteomes" id="UP000231553"/>
    </source>
</evidence>
<name>A0A2M8J0R4_9RHOB</name>
<gene>
    <name evidence="1" type="ORF">CVM52_12565</name>
</gene>
<proteinExistence type="predicted"/>
<dbReference type="EMBL" id="PGTB01000046">
    <property type="protein sequence ID" value="PJE36361.1"/>
    <property type="molecule type" value="Genomic_DNA"/>
</dbReference>
<accession>A0A2M8J0R4</accession>
<dbReference type="Gene3D" id="3.40.50.720">
    <property type="entry name" value="NAD(P)-binding Rossmann-like Domain"/>
    <property type="match status" value="1"/>
</dbReference>
<comment type="caution">
    <text evidence="1">The sequence shown here is derived from an EMBL/GenBank/DDBJ whole genome shotgun (WGS) entry which is preliminary data.</text>
</comment>
<dbReference type="AlphaFoldDB" id="A0A2M8J0R4"/>
<dbReference type="InterPro" id="IPR036291">
    <property type="entry name" value="NAD(P)-bd_dom_sf"/>
</dbReference>